<gene>
    <name evidence="2" type="ORF">SAMN04489718_0590</name>
</gene>
<dbReference type="RefSeq" id="WP_281241051.1">
    <property type="nucleotide sequence ID" value="NZ_FNKO01000001.1"/>
</dbReference>
<accession>A0A1H0YPA8</accession>
<protein>
    <submittedName>
        <fullName evidence="2">Uncharacterized protein</fullName>
    </submittedName>
</protein>
<dbReference type="EMBL" id="FNKO01000001">
    <property type="protein sequence ID" value="SDQ16993.1"/>
    <property type="molecule type" value="Genomic_DNA"/>
</dbReference>
<feature type="region of interest" description="Disordered" evidence="1">
    <location>
        <begin position="1"/>
        <end position="26"/>
    </location>
</feature>
<sequence>MVEKIQGEKVTLIEGNTGDNPDRVMSKTHKLGENTFYGGVRPW</sequence>
<reference evidence="3" key="1">
    <citation type="submission" date="2016-10" db="EMBL/GenBank/DDBJ databases">
        <authorList>
            <person name="Varghese N."/>
            <person name="Submissions S."/>
        </authorList>
    </citation>
    <scope>NUCLEOTIDE SEQUENCE [LARGE SCALE GENOMIC DNA]</scope>
    <source>
        <strain evidence="3">DSM 45459</strain>
    </source>
</reference>
<evidence type="ECO:0000313" key="2">
    <source>
        <dbReference type="EMBL" id="SDQ16993.1"/>
    </source>
</evidence>
<keyword evidence="3" id="KW-1185">Reference proteome</keyword>
<evidence type="ECO:0000256" key="1">
    <source>
        <dbReference type="SAM" id="MobiDB-lite"/>
    </source>
</evidence>
<organism evidence="2 3">
    <name type="scientific">Actinopolyspora saharensis</name>
    <dbReference type="NCBI Taxonomy" id="995062"/>
    <lineage>
        <taxon>Bacteria</taxon>
        <taxon>Bacillati</taxon>
        <taxon>Actinomycetota</taxon>
        <taxon>Actinomycetes</taxon>
        <taxon>Actinopolysporales</taxon>
        <taxon>Actinopolysporaceae</taxon>
        <taxon>Actinopolyspora</taxon>
    </lineage>
</organism>
<evidence type="ECO:0000313" key="3">
    <source>
        <dbReference type="Proteomes" id="UP000199301"/>
    </source>
</evidence>
<dbReference type="AlphaFoldDB" id="A0A1H0YPA8"/>
<dbReference type="STRING" id="995062.SAMN04489718_0590"/>
<dbReference type="Proteomes" id="UP000199301">
    <property type="component" value="Unassembled WGS sequence"/>
</dbReference>
<proteinExistence type="predicted"/>
<name>A0A1H0YPA8_9ACTN</name>